<reference evidence="1 2" key="1">
    <citation type="submission" date="2015-11" db="EMBL/GenBank/DDBJ databases">
        <title>A Two-component Flavoprotein Monooxygenase System MeaXY Responsible for para-Hydroxylation of 2-Methyl-6-ethylaniline and 2,6-Diethylaniline in Sphingobium baderi DE-13.</title>
        <authorList>
            <person name="Cheng M."/>
            <person name="Meng Q."/>
            <person name="Yang Y."/>
            <person name="Chu C."/>
            <person name="Yan X."/>
            <person name="He J."/>
            <person name="Li S."/>
        </authorList>
    </citation>
    <scope>NUCLEOTIDE SEQUENCE [LARGE SCALE GENOMIC DNA]</scope>
    <source>
        <strain evidence="1 2">DE-13</strain>
    </source>
</reference>
<dbReference type="Proteomes" id="UP000056968">
    <property type="component" value="Chromosome"/>
</dbReference>
<dbReference type="KEGG" id="sbd:ATN00_02160"/>
<dbReference type="STRING" id="1332080.ATN00_02160"/>
<organism evidence="1 2">
    <name type="scientific">Sphingobium baderi</name>
    <dbReference type="NCBI Taxonomy" id="1332080"/>
    <lineage>
        <taxon>Bacteria</taxon>
        <taxon>Pseudomonadati</taxon>
        <taxon>Pseudomonadota</taxon>
        <taxon>Alphaproteobacteria</taxon>
        <taxon>Sphingomonadales</taxon>
        <taxon>Sphingomonadaceae</taxon>
        <taxon>Sphingobium</taxon>
    </lineage>
</organism>
<keyword evidence="2" id="KW-1185">Reference proteome</keyword>
<evidence type="ECO:0000313" key="1">
    <source>
        <dbReference type="EMBL" id="ALR19283.1"/>
    </source>
</evidence>
<proteinExistence type="predicted"/>
<name>A0A0S3EV37_9SPHN</name>
<accession>A0A0S3EV37</accession>
<sequence>MDRWEVLRRSNQPWNKKIEKKIVVIADRDNGPCFILIRRNVSSEKAIGLIGDDNIASCADFKAIARF</sequence>
<protein>
    <submittedName>
        <fullName evidence="1">Uncharacterized protein</fullName>
    </submittedName>
</protein>
<dbReference type="AlphaFoldDB" id="A0A0S3EV37"/>
<dbReference type="EMBL" id="CP013264">
    <property type="protein sequence ID" value="ALR19283.1"/>
    <property type="molecule type" value="Genomic_DNA"/>
</dbReference>
<evidence type="ECO:0000313" key="2">
    <source>
        <dbReference type="Proteomes" id="UP000056968"/>
    </source>
</evidence>
<gene>
    <name evidence="1" type="ORF">ATN00_02160</name>
</gene>